<keyword evidence="2" id="KW-1185">Reference proteome</keyword>
<organism evidence="1 2">
    <name type="scientific">Vigna unguiculata</name>
    <name type="common">Cowpea</name>
    <dbReference type="NCBI Taxonomy" id="3917"/>
    <lineage>
        <taxon>Eukaryota</taxon>
        <taxon>Viridiplantae</taxon>
        <taxon>Streptophyta</taxon>
        <taxon>Embryophyta</taxon>
        <taxon>Tracheophyta</taxon>
        <taxon>Spermatophyta</taxon>
        <taxon>Magnoliopsida</taxon>
        <taxon>eudicotyledons</taxon>
        <taxon>Gunneridae</taxon>
        <taxon>Pentapetalae</taxon>
        <taxon>rosids</taxon>
        <taxon>fabids</taxon>
        <taxon>Fabales</taxon>
        <taxon>Fabaceae</taxon>
        <taxon>Papilionoideae</taxon>
        <taxon>50 kb inversion clade</taxon>
        <taxon>NPAAA clade</taxon>
        <taxon>indigoferoid/millettioid clade</taxon>
        <taxon>Phaseoleae</taxon>
        <taxon>Vigna</taxon>
    </lineage>
</organism>
<dbReference type="AlphaFoldDB" id="A0A4D6KS19"/>
<dbReference type="Proteomes" id="UP000501690">
    <property type="component" value="Linkage Group LG1"/>
</dbReference>
<protein>
    <submittedName>
        <fullName evidence="1">Uncharacterized protein</fullName>
    </submittedName>
</protein>
<gene>
    <name evidence="1" type="ORF">DEO72_LG1g2152</name>
</gene>
<proteinExistence type="predicted"/>
<sequence>MGPPGGTTRPAKRRLETYQFFGFLLELPGEKLGLDGADGPRILGNYQKCEYHLAARDLPPGASAVAMLLRGCDDMRWVRFYFSFIGFCEN</sequence>
<name>A0A4D6KS19_VIGUN</name>
<evidence type="ECO:0000313" key="1">
    <source>
        <dbReference type="EMBL" id="QCD78517.1"/>
    </source>
</evidence>
<accession>A0A4D6KS19</accession>
<reference evidence="1 2" key="1">
    <citation type="submission" date="2019-04" db="EMBL/GenBank/DDBJ databases">
        <title>An improved genome assembly and genetic linkage map for asparagus bean, Vigna unguiculata ssp. sesquipedialis.</title>
        <authorList>
            <person name="Xia Q."/>
            <person name="Zhang R."/>
            <person name="Dong Y."/>
        </authorList>
    </citation>
    <scope>NUCLEOTIDE SEQUENCE [LARGE SCALE GENOMIC DNA]</scope>
    <source>
        <tissue evidence="1">Leaf</tissue>
    </source>
</reference>
<evidence type="ECO:0000313" key="2">
    <source>
        <dbReference type="Proteomes" id="UP000501690"/>
    </source>
</evidence>
<dbReference type="EMBL" id="CP039345">
    <property type="protein sequence ID" value="QCD78517.1"/>
    <property type="molecule type" value="Genomic_DNA"/>
</dbReference>